<gene>
    <name evidence="2" type="ORF">L596_021459</name>
</gene>
<accession>A0A4U5MIS8</accession>
<proteinExistence type="predicted"/>
<reference evidence="2 3" key="2">
    <citation type="journal article" date="2019" name="G3 (Bethesda)">
        <title>Hybrid Assembly of the Genome of the Entomopathogenic Nematode Steinernema carpocapsae Identifies the X-Chromosome.</title>
        <authorList>
            <person name="Serra L."/>
            <person name="Macchietto M."/>
            <person name="Macias-Munoz A."/>
            <person name="McGill C.J."/>
            <person name="Rodriguez I.M."/>
            <person name="Rodriguez B."/>
            <person name="Murad R."/>
            <person name="Mortazavi A."/>
        </authorList>
    </citation>
    <scope>NUCLEOTIDE SEQUENCE [LARGE SCALE GENOMIC DNA]</scope>
    <source>
        <strain evidence="2 3">ALL</strain>
    </source>
</reference>
<sequence length="73" mass="7909">MNASGSSFSISWAEGENVFVSITLVTLCVLQLVFGLMTAFVGCQGFGQTMAYVDELRLKEELNKAFPLTPTKA</sequence>
<dbReference type="Proteomes" id="UP000298663">
    <property type="component" value="Unassembled WGS sequence"/>
</dbReference>
<keyword evidence="3" id="KW-1185">Reference proteome</keyword>
<name>A0A4U5MIS8_STECR</name>
<keyword evidence="1" id="KW-0812">Transmembrane</keyword>
<feature type="transmembrane region" description="Helical" evidence="1">
    <location>
        <begin position="18"/>
        <end position="41"/>
    </location>
</feature>
<protein>
    <submittedName>
        <fullName evidence="2">Uncharacterized protein</fullName>
    </submittedName>
</protein>
<evidence type="ECO:0000313" key="2">
    <source>
        <dbReference type="EMBL" id="TKR69279.1"/>
    </source>
</evidence>
<evidence type="ECO:0000313" key="3">
    <source>
        <dbReference type="Proteomes" id="UP000298663"/>
    </source>
</evidence>
<dbReference type="AlphaFoldDB" id="A0A4U5MIS8"/>
<dbReference type="EMBL" id="AZBU02000007">
    <property type="protein sequence ID" value="TKR69279.1"/>
    <property type="molecule type" value="Genomic_DNA"/>
</dbReference>
<comment type="caution">
    <text evidence="2">The sequence shown here is derived from an EMBL/GenBank/DDBJ whole genome shotgun (WGS) entry which is preliminary data.</text>
</comment>
<organism evidence="2 3">
    <name type="scientific">Steinernema carpocapsae</name>
    <name type="common">Entomopathogenic nematode</name>
    <dbReference type="NCBI Taxonomy" id="34508"/>
    <lineage>
        <taxon>Eukaryota</taxon>
        <taxon>Metazoa</taxon>
        <taxon>Ecdysozoa</taxon>
        <taxon>Nematoda</taxon>
        <taxon>Chromadorea</taxon>
        <taxon>Rhabditida</taxon>
        <taxon>Tylenchina</taxon>
        <taxon>Panagrolaimomorpha</taxon>
        <taxon>Strongyloidoidea</taxon>
        <taxon>Steinernematidae</taxon>
        <taxon>Steinernema</taxon>
    </lineage>
</organism>
<keyword evidence="1" id="KW-0472">Membrane</keyword>
<keyword evidence="1" id="KW-1133">Transmembrane helix</keyword>
<evidence type="ECO:0000256" key="1">
    <source>
        <dbReference type="SAM" id="Phobius"/>
    </source>
</evidence>
<reference evidence="2 3" key="1">
    <citation type="journal article" date="2015" name="Genome Biol.">
        <title>Comparative genomics of Steinernema reveals deeply conserved gene regulatory networks.</title>
        <authorList>
            <person name="Dillman A.R."/>
            <person name="Macchietto M."/>
            <person name="Porter C.F."/>
            <person name="Rogers A."/>
            <person name="Williams B."/>
            <person name="Antoshechkin I."/>
            <person name="Lee M.M."/>
            <person name="Goodwin Z."/>
            <person name="Lu X."/>
            <person name="Lewis E.E."/>
            <person name="Goodrich-Blair H."/>
            <person name="Stock S.P."/>
            <person name="Adams B.J."/>
            <person name="Sternberg P.W."/>
            <person name="Mortazavi A."/>
        </authorList>
    </citation>
    <scope>NUCLEOTIDE SEQUENCE [LARGE SCALE GENOMIC DNA]</scope>
    <source>
        <strain evidence="2 3">ALL</strain>
    </source>
</reference>